<evidence type="ECO:0000313" key="2">
    <source>
        <dbReference type="EMBL" id="GGB48700.1"/>
    </source>
</evidence>
<dbReference type="EMBL" id="BMGC01000080">
    <property type="protein sequence ID" value="GGB48700.1"/>
    <property type="molecule type" value="Genomic_DNA"/>
</dbReference>
<reference evidence="2" key="2">
    <citation type="submission" date="2020-09" db="EMBL/GenBank/DDBJ databases">
        <authorList>
            <person name="Sun Q."/>
            <person name="Zhou Y."/>
        </authorList>
    </citation>
    <scope>NUCLEOTIDE SEQUENCE</scope>
    <source>
        <strain evidence="2">CGMCC 1.12827</strain>
    </source>
</reference>
<dbReference type="InterPro" id="IPR014036">
    <property type="entry name" value="DeoR-like_C"/>
</dbReference>
<organism evidence="2 3">
    <name type="scientific">Gordonia jinhuaensis</name>
    <dbReference type="NCBI Taxonomy" id="1517702"/>
    <lineage>
        <taxon>Bacteria</taxon>
        <taxon>Bacillati</taxon>
        <taxon>Actinomycetota</taxon>
        <taxon>Actinomycetes</taxon>
        <taxon>Mycobacteriales</taxon>
        <taxon>Gordoniaceae</taxon>
        <taxon>Gordonia</taxon>
    </lineage>
</organism>
<dbReference type="Pfam" id="PF00455">
    <property type="entry name" value="DeoRC"/>
    <property type="match status" value="1"/>
</dbReference>
<evidence type="ECO:0000313" key="3">
    <source>
        <dbReference type="Proteomes" id="UP000621454"/>
    </source>
</evidence>
<protein>
    <recommendedName>
        <fullName evidence="1">DeoR-like transcriptional repressor C-terminal sensor domain-containing protein</fullName>
    </recommendedName>
</protein>
<comment type="caution">
    <text evidence="2">The sequence shown here is derived from an EMBL/GenBank/DDBJ whole genome shotgun (WGS) entry which is preliminary data.</text>
</comment>
<accession>A0A916X0X9</accession>
<dbReference type="Proteomes" id="UP000621454">
    <property type="component" value="Unassembled WGS sequence"/>
</dbReference>
<dbReference type="PANTHER" id="PTHR30363">
    <property type="entry name" value="HTH-TYPE TRANSCRIPTIONAL REGULATOR SRLR-RELATED"/>
    <property type="match status" value="1"/>
</dbReference>
<proteinExistence type="predicted"/>
<name>A0A916X0X9_9ACTN</name>
<feature type="domain" description="DeoR-like transcriptional repressor C-terminal sensor" evidence="1">
    <location>
        <begin position="5"/>
        <end position="119"/>
    </location>
</feature>
<gene>
    <name evidence="2" type="ORF">GCM10011489_39760</name>
</gene>
<keyword evidence="3" id="KW-1185">Reference proteome</keyword>
<reference evidence="2" key="1">
    <citation type="journal article" date="2014" name="Int. J. Syst. Evol. Microbiol.">
        <title>Complete genome sequence of Corynebacterium casei LMG S-19264T (=DSM 44701T), isolated from a smear-ripened cheese.</title>
        <authorList>
            <consortium name="US DOE Joint Genome Institute (JGI-PGF)"/>
            <person name="Walter F."/>
            <person name="Albersmeier A."/>
            <person name="Kalinowski J."/>
            <person name="Ruckert C."/>
        </authorList>
    </citation>
    <scope>NUCLEOTIDE SEQUENCE</scope>
    <source>
        <strain evidence="2">CGMCC 1.12827</strain>
    </source>
</reference>
<dbReference type="AlphaFoldDB" id="A0A916X0X9"/>
<evidence type="ECO:0000259" key="1">
    <source>
        <dbReference type="Pfam" id="PF00455"/>
    </source>
</evidence>
<dbReference type="InterPro" id="IPR037171">
    <property type="entry name" value="NagB/RpiA_transferase-like"/>
</dbReference>
<dbReference type="InterPro" id="IPR050313">
    <property type="entry name" value="Carb_Metab_HTH_regulators"/>
</dbReference>
<dbReference type="SMART" id="SM01134">
    <property type="entry name" value="DeoRC"/>
    <property type="match status" value="1"/>
</dbReference>
<sequence length="148" mass="15811">MESVISVATPALNIAERLAGVESIEVTVLGGMLRGSSFGTVGPLTTAALLSMRADIAFLSPDRLDERGLVFNSMMDAEVAQTMAARADRVVVIADSSKFASGGMAVLTTWDRVDDLITERISPSMSARIQDCDVRVRVTGVVRPRTPR</sequence>
<dbReference type="PANTHER" id="PTHR30363:SF44">
    <property type="entry name" value="AGA OPERON TRANSCRIPTIONAL REPRESSOR-RELATED"/>
    <property type="match status" value="1"/>
</dbReference>
<dbReference type="SUPFAM" id="SSF100950">
    <property type="entry name" value="NagB/RpiA/CoA transferase-like"/>
    <property type="match status" value="1"/>
</dbReference>